<gene>
    <name evidence="3" type="ORF">IC229_22020</name>
</gene>
<evidence type="ECO:0000259" key="2">
    <source>
        <dbReference type="Pfam" id="PF00266"/>
    </source>
</evidence>
<proteinExistence type="predicted"/>
<sequence>MQPQRTTILDIAQLRADTPGCQDSLFLNSAGASLMPQPVVQAMQDYLQVETQVGGYETERLRQAQIGRFYEETARLLNTQPEHIAFAYSATHATFQALSAIPFREGDTILTTTNDYVSNQLAFLSMQHRLGIKLLRIQNLPNGDLDLTHAKELIRTHRPVLVAITHIPTNSGLVLPAEEIGKLCQQYGVWYLLDAAQSVGQLPLDVSRIQPDFLVATGRKFLRGPRNTGFLYVSDRVLAEGLSPLFIDRRAATWTEPDTYALQLGARRFEPQEISLLSVGLAEAVGYANQVGIEAIARQNQRLMHQLRTGLEQIDGITLLDWGSCQSNLLTFHTARQPLSTLDATLRHGRVVFTVQYPNSALIDFGRKGINWLVRLSPHYFNTLDEMDEVVDLIAHFYGKLLKKSRLILPKP</sequence>
<dbReference type="Gene3D" id="3.40.640.10">
    <property type="entry name" value="Type I PLP-dependent aspartate aminotransferase-like (Major domain)"/>
    <property type="match status" value="1"/>
</dbReference>
<dbReference type="Pfam" id="PF00266">
    <property type="entry name" value="Aminotran_5"/>
    <property type="match status" value="1"/>
</dbReference>
<protein>
    <submittedName>
        <fullName evidence="3">Aminotransferase class V-fold PLP-dependent enzyme</fullName>
    </submittedName>
</protein>
<evidence type="ECO:0000313" key="4">
    <source>
        <dbReference type="Proteomes" id="UP000598820"/>
    </source>
</evidence>
<dbReference type="SUPFAM" id="SSF53383">
    <property type="entry name" value="PLP-dependent transferases"/>
    <property type="match status" value="1"/>
</dbReference>
<evidence type="ECO:0000313" key="3">
    <source>
        <dbReference type="EMBL" id="MBD2703338.1"/>
    </source>
</evidence>
<keyword evidence="1" id="KW-0663">Pyridoxal phosphate</keyword>
<organism evidence="3 4">
    <name type="scientific">Spirosoma profusum</name>
    <dbReference type="NCBI Taxonomy" id="2771354"/>
    <lineage>
        <taxon>Bacteria</taxon>
        <taxon>Pseudomonadati</taxon>
        <taxon>Bacteroidota</taxon>
        <taxon>Cytophagia</taxon>
        <taxon>Cytophagales</taxon>
        <taxon>Cytophagaceae</taxon>
        <taxon>Spirosoma</taxon>
    </lineage>
</organism>
<dbReference type="AlphaFoldDB" id="A0A926Y3F0"/>
<dbReference type="InterPro" id="IPR000192">
    <property type="entry name" value="Aminotrans_V_dom"/>
</dbReference>
<dbReference type="PANTHER" id="PTHR43586:SF24">
    <property type="entry name" value="BLR4730 PROTEIN"/>
    <property type="match status" value="1"/>
</dbReference>
<dbReference type="InterPro" id="IPR015422">
    <property type="entry name" value="PyrdxlP-dep_Trfase_small"/>
</dbReference>
<dbReference type="Proteomes" id="UP000598820">
    <property type="component" value="Unassembled WGS sequence"/>
</dbReference>
<keyword evidence="3" id="KW-0808">Transferase</keyword>
<dbReference type="RefSeq" id="WP_190889188.1">
    <property type="nucleotide sequence ID" value="NZ_JACWZY010000021.1"/>
</dbReference>
<evidence type="ECO:0000256" key="1">
    <source>
        <dbReference type="ARBA" id="ARBA00022898"/>
    </source>
</evidence>
<dbReference type="InterPro" id="IPR015421">
    <property type="entry name" value="PyrdxlP-dep_Trfase_major"/>
</dbReference>
<dbReference type="EMBL" id="JACWZY010000021">
    <property type="protein sequence ID" value="MBD2703338.1"/>
    <property type="molecule type" value="Genomic_DNA"/>
</dbReference>
<dbReference type="InterPro" id="IPR015424">
    <property type="entry name" value="PyrdxlP-dep_Trfase"/>
</dbReference>
<name>A0A926Y3F0_9BACT</name>
<dbReference type="GO" id="GO:0008483">
    <property type="term" value="F:transaminase activity"/>
    <property type="evidence" value="ECO:0007669"/>
    <property type="project" value="UniProtKB-KW"/>
</dbReference>
<keyword evidence="3" id="KW-0032">Aminotransferase</keyword>
<accession>A0A926Y3F0</accession>
<dbReference type="PANTHER" id="PTHR43586">
    <property type="entry name" value="CYSTEINE DESULFURASE"/>
    <property type="match status" value="1"/>
</dbReference>
<keyword evidence="4" id="KW-1185">Reference proteome</keyword>
<feature type="domain" description="Aminotransferase class V" evidence="2">
    <location>
        <begin position="26"/>
        <end position="388"/>
    </location>
</feature>
<reference evidence="3" key="1">
    <citation type="submission" date="2020-09" db="EMBL/GenBank/DDBJ databases">
        <authorList>
            <person name="Kim M.K."/>
        </authorList>
    </citation>
    <scope>NUCLEOTIDE SEQUENCE</scope>
    <source>
        <strain evidence="3">BT702</strain>
    </source>
</reference>
<comment type="caution">
    <text evidence="3">The sequence shown here is derived from an EMBL/GenBank/DDBJ whole genome shotgun (WGS) entry which is preliminary data.</text>
</comment>
<dbReference type="Gene3D" id="3.90.1150.10">
    <property type="entry name" value="Aspartate Aminotransferase, domain 1"/>
    <property type="match status" value="1"/>
</dbReference>